<dbReference type="EMBL" id="QNGE01009033">
    <property type="protein sequence ID" value="KAA3670630.1"/>
    <property type="molecule type" value="Genomic_DNA"/>
</dbReference>
<dbReference type="PANTHER" id="PTHR33053">
    <property type="entry name" value="PROTEIN, PUTATIVE-RELATED"/>
    <property type="match status" value="1"/>
</dbReference>
<sequence length="298" mass="33603">MFLKVLRMHHPTLPRAPRTLMRTPRDCLKMYIGSGVYVHFRLEKALLRHLSLSGNGDHTRTQLYIDGVSPFNASKTQLWPILGCTVLPSTSEPFILGICCGPSKPSSVAQFLADCITELRQLLRDGLQCTPERTVQCSLRSVICDTPARCFLRQVKGHLGYFGCEKCTQEGVRVARCLTFPSSHSPLRTHESFIGQSNPAHHVGDSPFCDISSEMASTFPLDYMHLVCLGVMKRMLNLWLLSSVDRNLRLSASSVTVISARTSDLQTDIPCDVLRRCRPLTEVERWKATEFRQFLLYT</sequence>
<gene>
    <name evidence="1" type="ORF">DEA37_0014053</name>
</gene>
<proteinExistence type="predicted"/>
<evidence type="ECO:0000313" key="1">
    <source>
        <dbReference type="EMBL" id="KAA3670630.1"/>
    </source>
</evidence>
<comment type="caution">
    <text evidence="1">The sequence shown here is derived from an EMBL/GenBank/DDBJ whole genome shotgun (WGS) entry which is preliminary data.</text>
</comment>
<keyword evidence="2" id="KW-1185">Reference proteome</keyword>
<name>A0A5J4N5I7_9TREM</name>
<dbReference type="AlphaFoldDB" id="A0A5J4N5I7"/>
<reference evidence="1 2" key="1">
    <citation type="journal article" date="2019" name="Gigascience">
        <title>Whole-genome sequence of the oriental lung fluke Paragonimus westermani.</title>
        <authorList>
            <person name="Oey H."/>
            <person name="Zakrzewski M."/>
            <person name="Narain K."/>
            <person name="Devi K.R."/>
            <person name="Agatsuma T."/>
            <person name="Nawaratna S."/>
            <person name="Gobert G.N."/>
            <person name="Jones M.K."/>
            <person name="Ragan M.A."/>
            <person name="McManus D.P."/>
            <person name="Krause L."/>
        </authorList>
    </citation>
    <scope>NUCLEOTIDE SEQUENCE [LARGE SCALE GENOMIC DNA]</scope>
    <source>
        <strain evidence="1 2">IND2009</strain>
    </source>
</reference>
<protein>
    <submittedName>
        <fullName evidence="1">Uncharacterized protein</fullName>
    </submittedName>
</protein>
<evidence type="ECO:0000313" key="2">
    <source>
        <dbReference type="Proteomes" id="UP000324629"/>
    </source>
</evidence>
<accession>A0A5J4N5I7</accession>
<dbReference type="Proteomes" id="UP000324629">
    <property type="component" value="Unassembled WGS sequence"/>
</dbReference>
<organism evidence="1 2">
    <name type="scientific">Paragonimus westermani</name>
    <dbReference type="NCBI Taxonomy" id="34504"/>
    <lineage>
        <taxon>Eukaryota</taxon>
        <taxon>Metazoa</taxon>
        <taxon>Spiralia</taxon>
        <taxon>Lophotrochozoa</taxon>
        <taxon>Platyhelminthes</taxon>
        <taxon>Trematoda</taxon>
        <taxon>Digenea</taxon>
        <taxon>Plagiorchiida</taxon>
        <taxon>Troglotremata</taxon>
        <taxon>Troglotrematidae</taxon>
        <taxon>Paragonimus</taxon>
    </lineage>
</organism>